<dbReference type="AlphaFoldDB" id="A0A4C1UVU6"/>
<evidence type="ECO:0000256" key="1">
    <source>
        <dbReference type="SAM" id="MobiDB-lite"/>
    </source>
</evidence>
<dbReference type="EMBL" id="BGZK01000232">
    <property type="protein sequence ID" value="GBP30409.1"/>
    <property type="molecule type" value="Genomic_DNA"/>
</dbReference>
<accession>A0A4C1UVU6</accession>
<organism evidence="2 3">
    <name type="scientific">Eumeta variegata</name>
    <name type="common">Bagworm moth</name>
    <name type="synonym">Eumeta japonica</name>
    <dbReference type="NCBI Taxonomy" id="151549"/>
    <lineage>
        <taxon>Eukaryota</taxon>
        <taxon>Metazoa</taxon>
        <taxon>Ecdysozoa</taxon>
        <taxon>Arthropoda</taxon>
        <taxon>Hexapoda</taxon>
        <taxon>Insecta</taxon>
        <taxon>Pterygota</taxon>
        <taxon>Neoptera</taxon>
        <taxon>Endopterygota</taxon>
        <taxon>Lepidoptera</taxon>
        <taxon>Glossata</taxon>
        <taxon>Ditrysia</taxon>
        <taxon>Tineoidea</taxon>
        <taxon>Psychidae</taxon>
        <taxon>Oiketicinae</taxon>
        <taxon>Eumeta</taxon>
    </lineage>
</organism>
<feature type="compositionally biased region" description="Low complexity" evidence="1">
    <location>
        <begin position="88"/>
        <end position="99"/>
    </location>
</feature>
<name>A0A4C1UVU6_EUMVA</name>
<sequence>MNSEAVKVRLIQFCMAKYKWVIISGTPPQAVYEHYNSDESDDDYTFVKMQSKADDRARQTEIETTIIQGADRADEMQSAKGYSEELNTSKNDSNTTSSSPEGGDTMARGYDSTEAENEDANFSNSDPE</sequence>
<protein>
    <submittedName>
        <fullName evidence="2">Uncharacterized protein</fullName>
    </submittedName>
</protein>
<gene>
    <name evidence="2" type="ORF">EVAR_18208_1</name>
</gene>
<keyword evidence="3" id="KW-1185">Reference proteome</keyword>
<proteinExistence type="predicted"/>
<evidence type="ECO:0000313" key="3">
    <source>
        <dbReference type="Proteomes" id="UP000299102"/>
    </source>
</evidence>
<dbReference type="Proteomes" id="UP000299102">
    <property type="component" value="Unassembled WGS sequence"/>
</dbReference>
<evidence type="ECO:0000313" key="2">
    <source>
        <dbReference type="EMBL" id="GBP30409.1"/>
    </source>
</evidence>
<feature type="compositionally biased region" description="Basic and acidic residues" evidence="1">
    <location>
        <begin position="51"/>
        <end position="61"/>
    </location>
</feature>
<reference evidence="2 3" key="1">
    <citation type="journal article" date="2019" name="Commun. Biol.">
        <title>The bagworm genome reveals a unique fibroin gene that provides high tensile strength.</title>
        <authorList>
            <person name="Kono N."/>
            <person name="Nakamura H."/>
            <person name="Ohtoshi R."/>
            <person name="Tomita M."/>
            <person name="Numata K."/>
            <person name="Arakawa K."/>
        </authorList>
    </citation>
    <scope>NUCLEOTIDE SEQUENCE [LARGE SCALE GENOMIC DNA]</scope>
</reference>
<comment type="caution">
    <text evidence="2">The sequence shown here is derived from an EMBL/GenBank/DDBJ whole genome shotgun (WGS) entry which is preliminary data.</text>
</comment>
<feature type="region of interest" description="Disordered" evidence="1">
    <location>
        <begin position="51"/>
        <end position="128"/>
    </location>
</feature>